<name>A0A1J5RF94_9ZZZZ</name>
<protein>
    <recommendedName>
        <fullName evidence="1">DUF6916 domain-containing protein</fullName>
    </recommendedName>
</protein>
<gene>
    <name evidence="2" type="ORF">GALL_232400</name>
</gene>
<comment type="caution">
    <text evidence="2">The sequence shown here is derived from an EMBL/GenBank/DDBJ whole genome shotgun (WGS) entry which is preliminary data.</text>
</comment>
<evidence type="ECO:0000313" key="2">
    <source>
        <dbReference type="EMBL" id="OIQ94784.1"/>
    </source>
</evidence>
<accession>A0A1J5RF94</accession>
<evidence type="ECO:0000259" key="1">
    <source>
        <dbReference type="Pfam" id="PF21880"/>
    </source>
</evidence>
<feature type="domain" description="DUF6916" evidence="1">
    <location>
        <begin position="6"/>
        <end position="100"/>
    </location>
</feature>
<organism evidence="2">
    <name type="scientific">mine drainage metagenome</name>
    <dbReference type="NCBI Taxonomy" id="410659"/>
    <lineage>
        <taxon>unclassified sequences</taxon>
        <taxon>metagenomes</taxon>
        <taxon>ecological metagenomes</taxon>
    </lineage>
</organism>
<dbReference type="EMBL" id="MLJW01000179">
    <property type="protein sequence ID" value="OIQ94784.1"/>
    <property type="molecule type" value="Genomic_DNA"/>
</dbReference>
<proteinExistence type="predicted"/>
<dbReference type="InterPro" id="IPR054209">
    <property type="entry name" value="DUF6916"/>
</dbReference>
<reference evidence="2" key="1">
    <citation type="submission" date="2016-10" db="EMBL/GenBank/DDBJ databases">
        <title>Sequence of Gallionella enrichment culture.</title>
        <authorList>
            <person name="Poehlein A."/>
            <person name="Muehling M."/>
            <person name="Daniel R."/>
        </authorList>
    </citation>
    <scope>NUCLEOTIDE SEQUENCE</scope>
</reference>
<dbReference type="Pfam" id="PF21880">
    <property type="entry name" value="DUF6916"/>
    <property type="match status" value="1"/>
</dbReference>
<sequence length="101" mass="10909">MSLDFLELTDFTPQVGTVFAVPLREGGVYPLTLTRAAALRAAGFPGGRSIPFDLRFHGPGPDYLPQQIHLLRHDVLGDQAIALVPLGPTPDGAHQYQATFD</sequence>
<dbReference type="AlphaFoldDB" id="A0A1J5RF94"/>